<evidence type="ECO:0000313" key="2">
    <source>
        <dbReference type="Proteomes" id="UP001488838"/>
    </source>
</evidence>
<name>A0AAW0IY89_MYOGA</name>
<protein>
    <submittedName>
        <fullName evidence="1">Uncharacterized protein</fullName>
    </submittedName>
</protein>
<accession>A0AAW0IY89</accession>
<dbReference type="AlphaFoldDB" id="A0AAW0IY89"/>
<keyword evidence="2" id="KW-1185">Reference proteome</keyword>
<dbReference type="EMBL" id="JBBHLL010000082">
    <property type="protein sequence ID" value="KAK7819241.1"/>
    <property type="molecule type" value="Genomic_DNA"/>
</dbReference>
<organism evidence="1 2">
    <name type="scientific">Myodes glareolus</name>
    <name type="common">Bank vole</name>
    <name type="synonym">Clethrionomys glareolus</name>
    <dbReference type="NCBI Taxonomy" id="447135"/>
    <lineage>
        <taxon>Eukaryota</taxon>
        <taxon>Metazoa</taxon>
        <taxon>Chordata</taxon>
        <taxon>Craniata</taxon>
        <taxon>Vertebrata</taxon>
        <taxon>Euteleostomi</taxon>
        <taxon>Mammalia</taxon>
        <taxon>Eutheria</taxon>
        <taxon>Euarchontoglires</taxon>
        <taxon>Glires</taxon>
        <taxon>Rodentia</taxon>
        <taxon>Myomorpha</taxon>
        <taxon>Muroidea</taxon>
        <taxon>Cricetidae</taxon>
        <taxon>Arvicolinae</taxon>
        <taxon>Myodes</taxon>
    </lineage>
</organism>
<gene>
    <name evidence="1" type="ORF">U0070_008369</name>
</gene>
<dbReference type="Proteomes" id="UP001488838">
    <property type="component" value="Unassembled WGS sequence"/>
</dbReference>
<sequence length="143" mass="15765">MRRPLNRPSTSPGIRGQSKRVALGILGCPPNAMVLGVLNCAFVCEDQGLVGPELKMFPEQQKEASVGEQKETSDSFIFKRSAFEYILRTTLPATTKLEVTRKTINANLSSHLLTDKKQYIHDGKARQSLLSHVITVHSSGESQ</sequence>
<comment type="caution">
    <text evidence="1">The sequence shown here is derived from an EMBL/GenBank/DDBJ whole genome shotgun (WGS) entry which is preliminary data.</text>
</comment>
<evidence type="ECO:0000313" key="1">
    <source>
        <dbReference type="EMBL" id="KAK7819241.1"/>
    </source>
</evidence>
<proteinExistence type="predicted"/>
<reference evidence="1 2" key="1">
    <citation type="journal article" date="2023" name="bioRxiv">
        <title>Conserved and derived expression patterns and positive selection on dental genes reveal complex evolutionary context of ever-growing rodent molars.</title>
        <authorList>
            <person name="Calamari Z.T."/>
            <person name="Song A."/>
            <person name="Cohen E."/>
            <person name="Akter M."/>
            <person name="Roy R.D."/>
            <person name="Hallikas O."/>
            <person name="Christensen M.M."/>
            <person name="Li P."/>
            <person name="Marangoni P."/>
            <person name="Jernvall J."/>
            <person name="Klein O.D."/>
        </authorList>
    </citation>
    <scope>NUCLEOTIDE SEQUENCE [LARGE SCALE GENOMIC DNA]</scope>
    <source>
        <strain evidence="1">V071</strain>
    </source>
</reference>